<proteinExistence type="predicted"/>
<reference evidence="2 3" key="1">
    <citation type="submission" date="2022-06" db="EMBL/GenBank/DDBJ databases">
        <title>Sequencing the genomes of 1000 actinobacteria strains.</title>
        <authorList>
            <person name="Klenk H.-P."/>
        </authorList>
    </citation>
    <scope>NUCLEOTIDE SEQUENCE [LARGE SCALE GENOMIC DNA]</scope>
    <source>
        <strain evidence="2 3">DSM 44170</strain>
    </source>
</reference>
<feature type="region of interest" description="Disordered" evidence="1">
    <location>
        <begin position="85"/>
        <end position="251"/>
    </location>
</feature>
<feature type="compositionally biased region" description="Basic residues" evidence="1">
    <location>
        <begin position="159"/>
        <end position="173"/>
    </location>
</feature>
<keyword evidence="3" id="KW-1185">Reference proteome</keyword>
<organism evidence="2 3">
    <name type="scientific">Nonomuraea roseoviolacea subsp. carminata</name>
    <dbReference type="NCBI Taxonomy" id="160689"/>
    <lineage>
        <taxon>Bacteria</taxon>
        <taxon>Bacillati</taxon>
        <taxon>Actinomycetota</taxon>
        <taxon>Actinomycetes</taxon>
        <taxon>Streptosporangiales</taxon>
        <taxon>Streptosporangiaceae</taxon>
        <taxon>Nonomuraea</taxon>
    </lineage>
</organism>
<name>A0ABT1JRY3_9ACTN</name>
<dbReference type="EMBL" id="JAMZEC010000001">
    <property type="protein sequence ID" value="MCP2344350.1"/>
    <property type="molecule type" value="Genomic_DNA"/>
</dbReference>
<dbReference type="Proteomes" id="UP001320766">
    <property type="component" value="Unassembled WGS sequence"/>
</dbReference>
<evidence type="ECO:0000256" key="1">
    <source>
        <dbReference type="SAM" id="MobiDB-lite"/>
    </source>
</evidence>
<evidence type="ECO:0000313" key="2">
    <source>
        <dbReference type="EMBL" id="MCP2344350.1"/>
    </source>
</evidence>
<feature type="compositionally biased region" description="Basic residues" evidence="1">
    <location>
        <begin position="128"/>
        <end position="144"/>
    </location>
</feature>
<feature type="compositionally biased region" description="Low complexity" evidence="1">
    <location>
        <begin position="85"/>
        <end position="107"/>
    </location>
</feature>
<sequence length="251" mass="27547">MSLRCADEIACTSDVGRRPGRPAPKRTKIALLAISMSETPRRTASQTRPGRVRARLVARFDLVRGDAPRPGGRRLRVASSRLRAGSRGRACGRCPAGRASRRGLPPAGRRRPAPEAARRRVLSVGRSGVRRTPHGAVRARRPRTRAPGPRHGPTERRTAVRARPGRQARHGGTRARADPCTMRGTPRRGADAQERRRPVEGRRPQERRSGRPGEHRGLRGAAGRPWGLRKASCGAGRRRSRRPRPPGPGRP</sequence>
<comment type="caution">
    <text evidence="2">The sequence shown here is derived from an EMBL/GenBank/DDBJ whole genome shotgun (WGS) entry which is preliminary data.</text>
</comment>
<feature type="compositionally biased region" description="Basic and acidic residues" evidence="1">
    <location>
        <begin position="188"/>
        <end position="217"/>
    </location>
</feature>
<gene>
    <name evidence="2" type="ORF">HD595_000472</name>
</gene>
<protein>
    <submittedName>
        <fullName evidence="2">Uncharacterized protein</fullName>
    </submittedName>
</protein>
<evidence type="ECO:0000313" key="3">
    <source>
        <dbReference type="Proteomes" id="UP001320766"/>
    </source>
</evidence>
<accession>A0ABT1JRY3</accession>